<comment type="similarity">
    <text evidence="2">Belongs to the nitroreductase family.</text>
</comment>
<keyword evidence="5 7" id="KW-0560">Oxidoreductase</keyword>
<proteinExistence type="inferred from homology"/>
<keyword evidence="4" id="KW-0288">FMN</keyword>
<evidence type="ECO:0000259" key="6">
    <source>
        <dbReference type="Pfam" id="PF00881"/>
    </source>
</evidence>
<evidence type="ECO:0000256" key="1">
    <source>
        <dbReference type="ARBA" id="ARBA00001917"/>
    </source>
</evidence>
<evidence type="ECO:0000256" key="2">
    <source>
        <dbReference type="ARBA" id="ARBA00007118"/>
    </source>
</evidence>
<comment type="caution">
    <text evidence="7">The sequence shown here is derived from an EMBL/GenBank/DDBJ whole genome shotgun (WGS) entry which is preliminary data.</text>
</comment>
<protein>
    <submittedName>
        <fullName evidence="7">NAD(P)H nitroreductase</fullName>
        <ecNumber evidence="7">1.-.-.-</ecNumber>
    </submittedName>
</protein>
<keyword evidence="8" id="KW-1185">Reference proteome</keyword>
<dbReference type="PANTHER" id="PTHR43673:SF2">
    <property type="entry name" value="NITROREDUCTASE"/>
    <property type="match status" value="1"/>
</dbReference>
<dbReference type="EMBL" id="LSRS01000003">
    <property type="protein sequence ID" value="KAF1085428.1"/>
    <property type="molecule type" value="Genomic_DNA"/>
</dbReference>
<evidence type="ECO:0000313" key="8">
    <source>
        <dbReference type="Proteomes" id="UP000798488"/>
    </source>
</evidence>
<evidence type="ECO:0000256" key="5">
    <source>
        <dbReference type="ARBA" id="ARBA00023002"/>
    </source>
</evidence>
<gene>
    <name evidence="7" type="ORF">SPSYN_01569</name>
</gene>
<dbReference type="InterPro" id="IPR000415">
    <property type="entry name" value="Nitroreductase-like"/>
</dbReference>
<dbReference type="Gene3D" id="3.40.109.10">
    <property type="entry name" value="NADH Oxidase"/>
    <property type="match status" value="1"/>
</dbReference>
<dbReference type="AlphaFoldDB" id="A0A9D2WQW2"/>
<feature type="domain" description="Nitroreductase" evidence="6">
    <location>
        <begin position="7"/>
        <end position="182"/>
    </location>
</feature>
<evidence type="ECO:0000256" key="3">
    <source>
        <dbReference type="ARBA" id="ARBA00022630"/>
    </source>
</evidence>
<sequence length="204" mass="23154">MEFMEVIRKRRSIRKFKPEPVPDELIMELLEAARLAPSGTNLQPWRFIIIKSEEKRRELLGHTVNFVVTAPVVIACCVDLNTYKQHKPQRIKELTRAGAFSGVDLNFNDGDKYWKQRGALNANEIREYVSINCAVAVQQLVLRATDLGLGTCWVMMFDQDSVKKILGLGADIDVLALIPVGYADQDPAPRPRLPVRELLIKELK</sequence>
<dbReference type="EC" id="1.-.-.-" evidence="7"/>
<evidence type="ECO:0000256" key="4">
    <source>
        <dbReference type="ARBA" id="ARBA00022643"/>
    </source>
</evidence>
<dbReference type="Proteomes" id="UP000798488">
    <property type="component" value="Unassembled WGS sequence"/>
</dbReference>
<dbReference type="RefSeq" id="WP_161821894.1">
    <property type="nucleotide sequence ID" value="NZ_LSRS01000003.1"/>
</dbReference>
<comment type="cofactor">
    <cofactor evidence="1">
        <name>FMN</name>
        <dbReference type="ChEBI" id="CHEBI:58210"/>
    </cofactor>
</comment>
<dbReference type="SUPFAM" id="SSF55469">
    <property type="entry name" value="FMN-dependent nitroreductase-like"/>
    <property type="match status" value="1"/>
</dbReference>
<dbReference type="InterPro" id="IPR029479">
    <property type="entry name" value="Nitroreductase"/>
</dbReference>
<reference evidence="7" key="1">
    <citation type="submission" date="2016-02" db="EMBL/GenBank/DDBJ databases">
        <title>Draft Genome Sequence of Sporotomaculum syntrophicum Strain FB, a Syntrophic Benzoate Degrader.</title>
        <authorList>
            <person name="Nobu M.K."/>
            <person name="Narihiro T."/>
            <person name="Qiu Y.-L."/>
            <person name="Ohashi A."/>
            <person name="Liu W.-T."/>
            <person name="Yuji S."/>
        </authorList>
    </citation>
    <scope>NUCLEOTIDE SEQUENCE</scope>
    <source>
        <strain evidence="7">FB</strain>
    </source>
</reference>
<dbReference type="Pfam" id="PF00881">
    <property type="entry name" value="Nitroreductase"/>
    <property type="match status" value="1"/>
</dbReference>
<dbReference type="GO" id="GO:0016491">
    <property type="term" value="F:oxidoreductase activity"/>
    <property type="evidence" value="ECO:0007669"/>
    <property type="project" value="UniProtKB-KW"/>
</dbReference>
<accession>A0A9D2WQW2</accession>
<keyword evidence="3" id="KW-0285">Flavoprotein</keyword>
<dbReference type="PANTHER" id="PTHR43673">
    <property type="entry name" value="NAD(P)H NITROREDUCTASE YDGI-RELATED"/>
    <property type="match status" value="1"/>
</dbReference>
<organism evidence="7 8">
    <name type="scientific">Sporotomaculum syntrophicum</name>
    <dbReference type="NCBI Taxonomy" id="182264"/>
    <lineage>
        <taxon>Bacteria</taxon>
        <taxon>Bacillati</taxon>
        <taxon>Bacillota</taxon>
        <taxon>Clostridia</taxon>
        <taxon>Eubacteriales</taxon>
        <taxon>Desulfallaceae</taxon>
        <taxon>Sporotomaculum</taxon>
    </lineage>
</organism>
<dbReference type="OrthoDB" id="9812105at2"/>
<evidence type="ECO:0000313" key="7">
    <source>
        <dbReference type="EMBL" id="KAF1085428.1"/>
    </source>
</evidence>
<name>A0A9D2WQW2_9FIRM</name>